<keyword evidence="6" id="KW-1133">Transmembrane helix</keyword>
<evidence type="ECO:0000256" key="6">
    <source>
        <dbReference type="ARBA" id="ARBA00022989"/>
    </source>
</evidence>
<comment type="function">
    <text evidence="9">Mediates the uptake of pyruvate into mitochondria.</text>
</comment>
<evidence type="ECO:0000256" key="2">
    <source>
        <dbReference type="ARBA" id="ARBA00006416"/>
    </source>
</evidence>
<evidence type="ECO:0000256" key="9">
    <source>
        <dbReference type="RuleBase" id="RU363100"/>
    </source>
</evidence>
<comment type="subcellular location">
    <subcellularLocation>
        <location evidence="1 9">Mitochondrion inner membrane</location>
        <topology evidence="1 9">Multi-pass membrane protein</topology>
    </subcellularLocation>
</comment>
<dbReference type="STRING" id="6290.A0A158QPC2"/>
<keyword evidence="8" id="KW-0472">Membrane</keyword>
<evidence type="ECO:0000256" key="1">
    <source>
        <dbReference type="ARBA" id="ARBA00004448"/>
    </source>
</evidence>
<name>A0A158QPC2_HAEPC</name>
<keyword evidence="4" id="KW-0812">Transmembrane</keyword>
<evidence type="ECO:0000313" key="11">
    <source>
        <dbReference type="Proteomes" id="UP000268014"/>
    </source>
</evidence>
<gene>
    <name evidence="10" type="ORF">HPLM_LOCUS12353</name>
</gene>
<accession>A0A158QPC2</accession>
<evidence type="ECO:0000256" key="4">
    <source>
        <dbReference type="ARBA" id="ARBA00022692"/>
    </source>
</evidence>
<comment type="similarity">
    <text evidence="2 9">Belongs to the mitochondrial pyruvate carrier (MPC) (TC 2.A.105) family.</text>
</comment>
<keyword evidence="11" id="KW-1185">Reference proteome</keyword>
<dbReference type="EMBL" id="UZAF01017842">
    <property type="protein sequence ID" value="VDO45443.1"/>
    <property type="molecule type" value="Genomic_DNA"/>
</dbReference>
<dbReference type="InterPro" id="IPR005336">
    <property type="entry name" value="MPC"/>
</dbReference>
<sequence>MGPHRMLYAALCRFGDKVVYPILPAFAKPAWNHPAGPKTVFFWAPTIKWALVGAGLADLARPAHKLSPYQNTAICATGAIWTRYCLVITPINYYLSSVNFFVMCSGLVQLCRIAHYRYTNPDWEQQQKTIVLLQSPKAFLRKLEGMDFTNTGAYWMLPHKALYRVLCKIGDSVVYPILPPFLKPVWNHPAGPKTVFFWGPTIKWGLVIAGIADLSRPPEKLSVSQNVALAITGAIWTRYSFVIIPINYNLASVNFFVMCSGLTQLARIAQYR</sequence>
<dbReference type="GO" id="GO:0005743">
    <property type="term" value="C:mitochondrial inner membrane"/>
    <property type="evidence" value="ECO:0007669"/>
    <property type="project" value="UniProtKB-SubCell"/>
</dbReference>
<proteinExistence type="inferred from homology"/>
<dbReference type="Pfam" id="PF03650">
    <property type="entry name" value="MPC"/>
    <property type="match status" value="2"/>
</dbReference>
<keyword evidence="5 9" id="KW-0999">Mitochondrion inner membrane</keyword>
<evidence type="ECO:0000256" key="8">
    <source>
        <dbReference type="ARBA" id="ARBA00023136"/>
    </source>
</evidence>
<evidence type="ECO:0000256" key="5">
    <source>
        <dbReference type="ARBA" id="ARBA00022792"/>
    </source>
</evidence>
<keyword evidence="3 9" id="KW-0813">Transport</keyword>
<evidence type="ECO:0000313" key="10">
    <source>
        <dbReference type="EMBL" id="VDO45443.1"/>
    </source>
</evidence>
<dbReference type="AlphaFoldDB" id="A0A158QPC2"/>
<dbReference type="Proteomes" id="UP000268014">
    <property type="component" value="Unassembled WGS sequence"/>
</dbReference>
<dbReference type="GO" id="GO:0006850">
    <property type="term" value="P:pyruvate import into mitochondria"/>
    <property type="evidence" value="ECO:0007669"/>
    <property type="project" value="InterPro"/>
</dbReference>
<organism evidence="12">
    <name type="scientific">Haemonchus placei</name>
    <name type="common">Barber's pole worm</name>
    <dbReference type="NCBI Taxonomy" id="6290"/>
    <lineage>
        <taxon>Eukaryota</taxon>
        <taxon>Metazoa</taxon>
        <taxon>Ecdysozoa</taxon>
        <taxon>Nematoda</taxon>
        <taxon>Chromadorea</taxon>
        <taxon>Rhabditida</taxon>
        <taxon>Rhabditina</taxon>
        <taxon>Rhabditomorpha</taxon>
        <taxon>Strongyloidea</taxon>
        <taxon>Trichostrongylidae</taxon>
        <taxon>Haemonchus</taxon>
    </lineage>
</organism>
<dbReference type="PANTHER" id="PTHR14154">
    <property type="entry name" value="UPF0041 BRAIN PROTEIN 44-RELATED"/>
    <property type="match status" value="1"/>
</dbReference>
<dbReference type="OrthoDB" id="869189at2759"/>
<protein>
    <recommendedName>
        <fullName evidence="9">Mitochondrial pyruvate carrier</fullName>
    </recommendedName>
</protein>
<keyword evidence="7 9" id="KW-0496">Mitochondrion</keyword>
<dbReference type="WBParaSite" id="HPLM_0001236101-mRNA-1">
    <property type="protein sequence ID" value="HPLM_0001236101-mRNA-1"/>
    <property type="gene ID" value="HPLM_0001236101"/>
</dbReference>
<reference evidence="12" key="1">
    <citation type="submission" date="2016-04" db="UniProtKB">
        <authorList>
            <consortium name="WormBaseParasite"/>
        </authorList>
    </citation>
    <scope>IDENTIFICATION</scope>
</reference>
<evidence type="ECO:0000313" key="12">
    <source>
        <dbReference type="WBParaSite" id="HPLM_0001236101-mRNA-1"/>
    </source>
</evidence>
<evidence type="ECO:0000256" key="7">
    <source>
        <dbReference type="ARBA" id="ARBA00023128"/>
    </source>
</evidence>
<dbReference type="OMA" id="LLFICHM"/>
<reference evidence="10 11" key="2">
    <citation type="submission" date="2018-11" db="EMBL/GenBank/DDBJ databases">
        <authorList>
            <consortium name="Pathogen Informatics"/>
        </authorList>
    </citation>
    <scope>NUCLEOTIDE SEQUENCE [LARGE SCALE GENOMIC DNA]</scope>
    <source>
        <strain evidence="10 11">MHpl1</strain>
    </source>
</reference>
<evidence type="ECO:0000256" key="3">
    <source>
        <dbReference type="ARBA" id="ARBA00022448"/>
    </source>
</evidence>